<dbReference type="PANTHER" id="PTHR33109">
    <property type="entry name" value="EPIDERMAL PATTERNING FACTOR-LIKE PROTEIN 4"/>
    <property type="match status" value="1"/>
</dbReference>
<dbReference type="EMBL" id="AP015039">
    <property type="protein sequence ID" value="BAT90604.1"/>
    <property type="molecule type" value="Genomic_DNA"/>
</dbReference>
<dbReference type="GO" id="GO:0005576">
    <property type="term" value="C:extracellular region"/>
    <property type="evidence" value="ECO:0007669"/>
    <property type="project" value="UniProtKB-SubCell"/>
</dbReference>
<keyword evidence="5 7" id="KW-0732">Signal</keyword>
<accession>A0A0S3SCP8</accession>
<comment type="function">
    <text evidence="7">Controls stomatal patterning.</text>
</comment>
<reference evidence="8 9" key="1">
    <citation type="journal article" date="2015" name="Sci. Rep.">
        <title>The power of single molecule real-time sequencing technology in the de novo assembly of a eukaryotic genome.</title>
        <authorList>
            <person name="Sakai H."/>
            <person name="Naito K."/>
            <person name="Ogiso-Tanaka E."/>
            <person name="Takahashi Y."/>
            <person name="Iseki K."/>
            <person name="Muto C."/>
            <person name="Satou K."/>
            <person name="Teruya K."/>
            <person name="Shiroma A."/>
            <person name="Shimoji M."/>
            <person name="Hirano T."/>
            <person name="Itoh T."/>
            <person name="Kaga A."/>
            <person name="Tomooka N."/>
        </authorList>
    </citation>
    <scope>NUCLEOTIDE SEQUENCE [LARGE SCALE GENOMIC DNA]</scope>
    <source>
        <strain evidence="9">cv. Shumari</strain>
    </source>
</reference>
<organism evidence="8 9">
    <name type="scientific">Vigna angularis var. angularis</name>
    <dbReference type="NCBI Taxonomy" id="157739"/>
    <lineage>
        <taxon>Eukaryota</taxon>
        <taxon>Viridiplantae</taxon>
        <taxon>Streptophyta</taxon>
        <taxon>Embryophyta</taxon>
        <taxon>Tracheophyta</taxon>
        <taxon>Spermatophyta</taxon>
        <taxon>Magnoliopsida</taxon>
        <taxon>eudicotyledons</taxon>
        <taxon>Gunneridae</taxon>
        <taxon>Pentapetalae</taxon>
        <taxon>rosids</taxon>
        <taxon>fabids</taxon>
        <taxon>Fabales</taxon>
        <taxon>Fabaceae</taxon>
        <taxon>Papilionoideae</taxon>
        <taxon>50 kb inversion clade</taxon>
        <taxon>NPAAA clade</taxon>
        <taxon>indigoferoid/millettioid clade</taxon>
        <taxon>Phaseoleae</taxon>
        <taxon>Vigna</taxon>
    </lineage>
</organism>
<comment type="subcellular location">
    <subcellularLocation>
        <location evidence="1 7">Secreted</location>
    </subcellularLocation>
</comment>
<feature type="chain" id="PRO_5027142464" description="Epidermal patterning factor-like protein" evidence="7">
    <location>
        <begin position="30"/>
        <end position="121"/>
    </location>
</feature>
<evidence type="ECO:0000313" key="8">
    <source>
        <dbReference type="EMBL" id="BAT90604.1"/>
    </source>
</evidence>
<sequence length="121" mass="13040">MDTIGNQTRLCSIVMLMLLCTMIFFSCSAASTKASESEESLVSSTGRPKMLIGSSPPTCISRCDNCTPCKPIVVPFPPPVPLQTLSTSEQLNTAFQRSDDFGPQAVIWKCTCGGKLYDPDP</sequence>
<gene>
    <name evidence="8" type="primary">Vigan.06G187100</name>
    <name evidence="8" type="ORF">VIGAN_06187100</name>
</gene>
<dbReference type="InterPro" id="IPR039455">
    <property type="entry name" value="EPFL"/>
</dbReference>
<evidence type="ECO:0000256" key="1">
    <source>
        <dbReference type="ARBA" id="ARBA00004613"/>
    </source>
</evidence>
<dbReference type="Proteomes" id="UP000291084">
    <property type="component" value="Chromosome 6"/>
</dbReference>
<protein>
    <recommendedName>
        <fullName evidence="7">Epidermal patterning factor-like protein</fullName>
    </recommendedName>
</protein>
<keyword evidence="9" id="KW-1185">Reference proteome</keyword>
<proteinExistence type="inferred from homology"/>
<feature type="signal peptide" evidence="7">
    <location>
        <begin position="1"/>
        <end position="29"/>
    </location>
</feature>
<keyword evidence="3 7" id="KW-0217">Developmental protein</keyword>
<evidence type="ECO:0000256" key="3">
    <source>
        <dbReference type="ARBA" id="ARBA00022473"/>
    </source>
</evidence>
<dbReference type="PANTHER" id="PTHR33109:SF4">
    <property type="entry name" value="EPIDERMAL PATTERNING FACTOR-LIKE PROTEIN 6"/>
    <property type="match status" value="1"/>
</dbReference>
<evidence type="ECO:0000256" key="2">
    <source>
        <dbReference type="ARBA" id="ARBA00008127"/>
    </source>
</evidence>
<evidence type="ECO:0000256" key="6">
    <source>
        <dbReference type="ARBA" id="ARBA00023157"/>
    </source>
</evidence>
<dbReference type="AlphaFoldDB" id="A0A0S3SCP8"/>
<name>A0A0S3SCP8_PHAAN</name>
<evidence type="ECO:0000256" key="7">
    <source>
        <dbReference type="RuleBase" id="RU367102"/>
    </source>
</evidence>
<evidence type="ECO:0000256" key="5">
    <source>
        <dbReference type="ARBA" id="ARBA00022729"/>
    </source>
</evidence>
<keyword evidence="6" id="KW-1015">Disulfide bond</keyword>
<evidence type="ECO:0000256" key="4">
    <source>
        <dbReference type="ARBA" id="ARBA00022525"/>
    </source>
</evidence>
<comment type="similarity">
    <text evidence="2 7">Belongs to the plant cysteine rich small secretory peptide family. Epidermal patterning factor subfamily.</text>
</comment>
<evidence type="ECO:0000313" key="9">
    <source>
        <dbReference type="Proteomes" id="UP000291084"/>
    </source>
</evidence>
<dbReference type="Pfam" id="PF17181">
    <property type="entry name" value="EPF"/>
    <property type="match status" value="1"/>
</dbReference>
<keyword evidence="4 7" id="KW-0964">Secreted</keyword>
<dbReference type="GO" id="GO:0010052">
    <property type="term" value="P:guard cell differentiation"/>
    <property type="evidence" value="ECO:0007669"/>
    <property type="project" value="UniProtKB-UniRule"/>
</dbReference>